<comment type="catalytic activity">
    <reaction evidence="15">
        <text>O-phospho-L-tyrosyl-[protein] + H2O = L-tyrosyl-[protein] + phosphate</text>
        <dbReference type="Rhea" id="RHEA:10684"/>
        <dbReference type="Rhea" id="RHEA-COMP:10136"/>
        <dbReference type="Rhea" id="RHEA-COMP:20101"/>
        <dbReference type="ChEBI" id="CHEBI:15377"/>
        <dbReference type="ChEBI" id="CHEBI:43474"/>
        <dbReference type="ChEBI" id="CHEBI:46858"/>
        <dbReference type="ChEBI" id="CHEBI:61978"/>
        <dbReference type="EC" id="3.1.3.48"/>
    </reaction>
</comment>
<dbReference type="PANTHER" id="PTHR44170:SF57">
    <property type="entry name" value="PROTEIN TYROSINE PHOSPHATASE RECEPTOR TYPE S"/>
    <property type="match status" value="1"/>
</dbReference>
<feature type="non-terminal residue" evidence="19">
    <location>
        <position position="405"/>
    </location>
</feature>
<dbReference type="Proteomes" id="UP001634394">
    <property type="component" value="Unassembled WGS sequence"/>
</dbReference>
<keyword evidence="20" id="KW-1185">Reference proteome</keyword>
<dbReference type="FunFam" id="2.60.40.10:FF:000023">
    <property type="entry name" value="receptor-type tyrosine-protein phosphatase delta isoform X2"/>
    <property type="match status" value="1"/>
</dbReference>
<dbReference type="EMBL" id="JBJQND010000008">
    <property type="protein sequence ID" value="KAL3869071.1"/>
    <property type="molecule type" value="Genomic_DNA"/>
</dbReference>
<dbReference type="InterPro" id="IPR013098">
    <property type="entry name" value="Ig_I-set"/>
</dbReference>
<dbReference type="GO" id="GO:0004725">
    <property type="term" value="F:protein tyrosine phosphatase activity"/>
    <property type="evidence" value="ECO:0007669"/>
    <property type="project" value="UniProtKB-EC"/>
</dbReference>
<feature type="domain" description="Ig-like" evidence="17">
    <location>
        <begin position="128"/>
        <end position="212"/>
    </location>
</feature>
<dbReference type="GO" id="GO:0016020">
    <property type="term" value="C:membrane"/>
    <property type="evidence" value="ECO:0007669"/>
    <property type="project" value="UniProtKB-SubCell"/>
</dbReference>
<dbReference type="Pfam" id="PF13927">
    <property type="entry name" value="Ig_3"/>
    <property type="match status" value="1"/>
</dbReference>
<keyword evidence="4" id="KW-0812">Transmembrane</keyword>
<feature type="signal peptide" evidence="16">
    <location>
        <begin position="1"/>
        <end position="18"/>
    </location>
</feature>
<evidence type="ECO:0000256" key="15">
    <source>
        <dbReference type="ARBA" id="ARBA00051722"/>
    </source>
</evidence>
<organism evidence="19 20">
    <name type="scientific">Sinanodonta woodiana</name>
    <name type="common">Chinese pond mussel</name>
    <name type="synonym">Anodonta woodiana</name>
    <dbReference type="NCBI Taxonomy" id="1069815"/>
    <lineage>
        <taxon>Eukaryota</taxon>
        <taxon>Metazoa</taxon>
        <taxon>Spiralia</taxon>
        <taxon>Lophotrochozoa</taxon>
        <taxon>Mollusca</taxon>
        <taxon>Bivalvia</taxon>
        <taxon>Autobranchia</taxon>
        <taxon>Heteroconchia</taxon>
        <taxon>Palaeoheterodonta</taxon>
        <taxon>Unionida</taxon>
        <taxon>Unionoidea</taxon>
        <taxon>Unionidae</taxon>
        <taxon>Unioninae</taxon>
        <taxon>Sinanodonta</taxon>
    </lineage>
</organism>
<keyword evidence="14" id="KW-0393">Immunoglobulin domain</keyword>
<evidence type="ECO:0000259" key="18">
    <source>
        <dbReference type="PROSITE" id="PS50853"/>
    </source>
</evidence>
<dbReference type="PROSITE" id="PS50853">
    <property type="entry name" value="FN3"/>
    <property type="match status" value="1"/>
</dbReference>
<feature type="chain" id="PRO_5044762280" description="protein-tyrosine-phosphatase" evidence="16">
    <location>
        <begin position="19"/>
        <end position="405"/>
    </location>
</feature>
<dbReference type="InterPro" id="IPR007110">
    <property type="entry name" value="Ig-like_dom"/>
</dbReference>
<evidence type="ECO:0000256" key="5">
    <source>
        <dbReference type="ARBA" id="ARBA00022729"/>
    </source>
</evidence>
<feature type="domain" description="Fibronectin type-III" evidence="18">
    <location>
        <begin position="315"/>
        <end position="405"/>
    </location>
</feature>
<feature type="domain" description="Ig-like" evidence="17">
    <location>
        <begin position="226"/>
        <end position="308"/>
    </location>
</feature>
<dbReference type="Pfam" id="PF00041">
    <property type="entry name" value="fn3"/>
    <property type="match status" value="1"/>
</dbReference>
<dbReference type="InterPro" id="IPR003961">
    <property type="entry name" value="FN3_dom"/>
</dbReference>
<evidence type="ECO:0000259" key="17">
    <source>
        <dbReference type="PROSITE" id="PS50835"/>
    </source>
</evidence>
<dbReference type="AlphaFoldDB" id="A0ABD3W5Z5"/>
<comment type="subcellular location">
    <subcellularLocation>
        <location evidence="1">Membrane</location>
        <topology evidence="1">Single-pass membrane protein</topology>
    </subcellularLocation>
</comment>
<dbReference type="Gene3D" id="2.60.40.10">
    <property type="entry name" value="Immunoglobulins"/>
    <property type="match status" value="4"/>
</dbReference>
<evidence type="ECO:0000313" key="19">
    <source>
        <dbReference type="EMBL" id="KAL3869071.1"/>
    </source>
</evidence>
<evidence type="ECO:0000256" key="1">
    <source>
        <dbReference type="ARBA" id="ARBA00004167"/>
    </source>
</evidence>
<dbReference type="SMART" id="SM00060">
    <property type="entry name" value="FN3"/>
    <property type="match status" value="1"/>
</dbReference>
<keyword evidence="12" id="KW-0675">Receptor</keyword>
<evidence type="ECO:0000256" key="6">
    <source>
        <dbReference type="ARBA" id="ARBA00022737"/>
    </source>
</evidence>
<comment type="caution">
    <text evidence="19">The sequence shown here is derived from an EMBL/GenBank/DDBJ whole genome shotgun (WGS) entry which is preliminary data.</text>
</comment>
<dbReference type="Pfam" id="PF07679">
    <property type="entry name" value="I-set"/>
    <property type="match status" value="2"/>
</dbReference>
<dbReference type="SMART" id="SM00408">
    <property type="entry name" value="IGc2"/>
    <property type="match status" value="3"/>
</dbReference>
<evidence type="ECO:0000256" key="12">
    <source>
        <dbReference type="ARBA" id="ARBA00023170"/>
    </source>
</evidence>
<accession>A0ABD3W5Z5</accession>
<evidence type="ECO:0000256" key="9">
    <source>
        <dbReference type="ARBA" id="ARBA00022989"/>
    </source>
</evidence>
<feature type="domain" description="Ig-like" evidence="17">
    <location>
        <begin position="25"/>
        <end position="116"/>
    </location>
</feature>
<evidence type="ECO:0000256" key="14">
    <source>
        <dbReference type="ARBA" id="ARBA00023319"/>
    </source>
</evidence>
<evidence type="ECO:0000313" key="20">
    <source>
        <dbReference type="Proteomes" id="UP001634394"/>
    </source>
</evidence>
<dbReference type="FunFam" id="2.60.40.10:FF:000027">
    <property type="entry name" value="receptor-type tyrosine-protein phosphatase delta isoform X1"/>
    <property type="match status" value="1"/>
</dbReference>
<keyword evidence="5 16" id="KW-0732">Signal</keyword>
<dbReference type="CDD" id="cd00063">
    <property type="entry name" value="FN3"/>
    <property type="match status" value="1"/>
</dbReference>
<keyword evidence="9" id="KW-1133">Transmembrane helix</keyword>
<comment type="similarity">
    <text evidence="2">Belongs to the protein-tyrosine phosphatase family. Receptor class 2A subfamily.</text>
</comment>
<dbReference type="PANTHER" id="PTHR44170">
    <property type="entry name" value="PROTEIN SIDEKICK"/>
    <property type="match status" value="1"/>
</dbReference>
<dbReference type="InterPro" id="IPR003599">
    <property type="entry name" value="Ig_sub"/>
</dbReference>
<evidence type="ECO:0000256" key="4">
    <source>
        <dbReference type="ARBA" id="ARBA00022692"/>
    </source>
</evidence>
<keyword evidence="11" id="KW-1015">Disulfide bond</keyword>
<keyword evidence="7" id="KW-0378">Hydrolase</keyword>
<dbReference type="SUPFAM" id="SSF48726">
    <property type="entry name" value="Immunoglobulin"/>
    <property type="match status" value="3"/>
</dbReference>
<dbReference type="InterPro" id="IPR013783">
    <property type="entry name" value="Ig-like_fold"/>
</dbReference>
<dbReference type="EC" id="3.1.3.48" evidence="3"/>
<evidence type="ECO:0000256" key="3">
    <source>
        <dbReference type="ARBA" id="ARBA00013064"/>
    </source>
</evidence>
<proteinExistence type="inferred from homology"/>
<dbReference type="InterPro" id="IPR036179">
    <property type="entry name" value="Ig-like_dom_sf"/>
</dbReference>
<name>A0ABD3W5Z5_SINWO</name>
<dbReference type="FunFam" id="2.60.40.10:FF:000010">
    <property type="entry name" value="receptor-type tyrosine-protein phosphatase delta isoform X1"/>
    <property type="match status" value="1"/>
</dbReference>
<sequence length="405" mass="44710">MGSLTILALLFTITTAVAQEEPAAPKITLAPKNQKVGEDMLVSFFCKATGHPPPTFQWEKEGKRLNLKRNSRYFIHKMPHGSVLRIEPVKARKDGSDFTCVAENEYGRAEANVSLTIYPTTDIPPGFPMITQHPVLKSIEKDHTATLVCQASAVGLPNPPNIYWLKESIPVDLSDPRITMLEGGTLIIERSQESDMGKYECVAENEVGVTYSSAAMLYVKVRRVPPHFSIPPEDIEVEPGADVNITCVAVGSPMPVVKWREGAKDLTPEDELPVGRNILTLTKVRESKNYTCVASSDLGNIEHDVQVKVKALPNPPVKLRASEITADSLKLTWEPGGIGPVLSYTILYKPKHFTGDYAKIFNIRHTEYTIDQLQAYTQYEFRVLASNNLGEGIPSSPIEVVTGEL</sequence>
<dbReference type="InterPro" id="IPR003598">
    <property type="entry name" value="Ig_sub2"/>
</dbReference>
<gene>
    <name evidence="19" type="ORF">ACJMK2_041797</name>
</gene>
<evidence type="ECO:0000256" key="2">
    <source>
        <dbReference type="ARBA" id="ARBA00010504"/>
    </source>
</evidence>
<keyword evidence="8" id="KW-0904">Protein phosphatase</keyword>
<dbReference type="InterPro" id="IPR036116">
    <property type="entry name" value="FN3_sf"/>
</dbReference>
<evidence type="ECO:0000256" key="10">
    <source>
        <dbReference type="ARBA" id="ARBA00023136"/>
    </source>
</evidence>
<keyword evidence="6" id="KW-0677">Repeat</keyword>
<evidence type="ECO:0000256" key="16">
    <source>
        <dbReference type="SAM" id="SignalP"/>
    </source>
</evidence>
<evidence type="ECO:0000256" key="8">
    <source>
        <dbReference type="ARBA" id="ARBA00022912"/>
    </source>
</evidence>
<evidence type="ECO:0000256" key="7">
    <source>
        <dbReference type="ARBA" id="ARBA00022801"/>
    </source>
</evidence>
<keyword evidence="13" id="KW-0325">Glycoprotein</keyword>
<dbReference type="PROSITE" id="PS50835">
    <property type="entry name" value="IG_LIKE"/>
    <property type="match status" value="3"/>
</dbReference>
<keyword evidence="10" id="KW-0472">Membrane</keyword>
<dbReference type="SUPFAM" id="SSF49265">
    <property type="entry name" value="Fibronectin type III"/>
    <property type="match status" value="1"/>
</dbReference>
<evidence type="ECO:0000256" key="11">
    <source>
        <dbReference type="ARBA" id="ARBA00023157"/>
    </source>
</evidence>
<reference evidence="19 20" key="1">
    <citation type="submission" date="2024-11" db="EMBL/GenBank/DDBJ databases">
        <title>Chromosome-level genome assembly of the freshwater bivalve Anodonta woodiana.</title>
        <authorList>
            <person name="Chen X."/>
        </authorList>
    </citation>
    <scope>NUCLEOTIDE SEQUENCE [LARGE SCALE GENOMIC DNA]</scope>
    <source>
        <strain evidence="19">MN2024</strain>
        <tissue evidence="19">Gills</tissue>
    </source>
</reference>
<evidence type="ECO:0000256" key="13">
    <source>
        <dbReference type="ARBA" id="ARBA00023180"/>
    </source>
</evidence>
<protein>
    <recommendedName>
        <fullName evidence="3">protein-tyrosine-phosphatase</fullName>
        <ecNumber evidence="3">3.1.3.48</ecNumber>
    </recommendedName>
</protein>
<dbReference type="SMART" id="SM00409">
    <property type="entry name" value="IG"/>
    <property type="match status" value="3"/>
</dbReference>